<dbReference type="PANTHER" id="PTHR45824:SF29">
    <property type="entry name" value="GH16843P"/>
    <property type="match status" value="1"/>
</dbReference>
<dbReference type="InterPro" id="IPR036273">
    <property type="entry name" value="CRAL/TRIO_N_dom_sf"/>
</dbReference>
<dbReference type="InterPro" id="IPR052578">
    <property type="entry name" value="PI_Transfer_CRAL-TRIO"/>
</dbReference>
<dbReference type="Proteomes" id="UP000192927">
    <property type="component" value="Unassembled WGS sequence"/>
</dbReference>
<dbReference type="EMBL" id="FWEW01001285">
    <property type="protein sequence ID" value="SLM36724.1"/>
    <property type="molecule type" value="Genomic_DNA"/>
</dbReference>
<reference evidence="4" key="1">
    <citation type="submission" date="2017-03" db="EMBL/GenBank/DDBJ databases">
        <authorList>
            <person name="Sharma R."/>
            <person name="Thines M."/>
        </authorList>
    </citation>
    <scope>NUCLEOTIDE SEQUENCE [LARGE SCALE GENOMIC DNA]</scope>
</reference>
<evidence type="ECO:0000313" key="4">
    <source>
        <dbReference type="Proteomes" id="UP000192927"/>
    </source>
</evidence>
<name>A0A1W5D0S8_9LECA</name>
<dbReference type="Pfam" id="PF03765">
    <property type="entry name" value="CRAL_TRIO_N"/>
    <property type="match status" value="1"/>
</dbReference>
<sequence length="372" mass="41073">MAAPTPAQMPVLEAKQVNGSATPEHPQSSSVPETATVNSTNPSAAPTTPFLRPLNIAQPSPPRTLTPDQETKYASLLATASSWHNIPTTSAPNSPSSPLTPSERMWLTRDCLLRYLRATKWHPPGAAARLLGTLTWRREYGVEKLDAAYISPENATGKQVLMGYDNMARPCLYLIPANQNTKESERQVQHLVFMLERTIDLMPAGQETLALLINSTGGSVNIGQARAVLNILQTHYPERLGRALVIKIPWAANAFYKLITPFIDPMTGEKLKFNEDLRKHVPPRQLLASFGFGGEVEFNYEHDVYWPALERLAKERRAEQLERWVKGGSRIGELEAYLRGGDERSLAVVENEGSDLAATAGEKMGGRIDRAL</sequence>
<dbReference type="GO" id="GO:0008526">
    <property type="term" value="F:phosphatidylinositol transfer activity"/>
    <property type="evidence" value="ECO:0007669"/>
    <property type="project" value="TreeGrafter"/>
</dbReference>
<protein>
    <submittedName>
        <fullName evidence="3">CRAL/TRIO, N-terminal domain</fullName>
    </submittedName>
</protein>
<dbReference type="SMART" id="SM00516">
    <property type="entry name" value="SEC14"/>
    <property type="match status" value="1"/>
</dbReference>
<dbReference type="PROSITE" id="PS50191">
    <property type="entry name" value="CRAL_TRIO"/>
    <property type="match status" value="1"/>
</dbReference>
<dbReference type="InterPro" id="IPR011074">
    <property type="entry name" value="CRAL/TRIO_N_dom"/>
</dbReference>
<dbReference type="SUPFAM" id="SSF52087">
    <property type="entry name" value="CRAL/TRIO domain"/>
    <property type="match status" value="1"/>
</dbReference>
<keyword evidence="4" id="KW-1185">Reference proteome</keyword>
<dbReference type="PANTHER" id="PTHR45824">
    <property type="entry name" value="GH16843P"/>
    <property type="match status" value="1"/>
</dbReference>
<dbReference type="CDD" id="cd00170">
    <property type="entry name" value="SEC14"/>
    <property type="match status" value="1"/>
</dbReference>
<feature type="compositionally biased region" description="Polar residues" evidence="1">
    <location>
        <begin position="17"/>
        <end position="46"/>
    </location>
</feature>
<organism evidence="3 4">
    <name type="scientific">Lasallia pustulata</name>
    <dbReference type="NCBI Taxonomy" id="136370"/>
    <lineage>
        <taxon>Eukaryota</taxon>
        <taxon>Fungi</taxon>
        <taxon>Dikarya</taxon>
        <taxon>Ascomycota</taxon>
        <taxon>Pezizomycotina</taxon>
        <taxon>Lecanoromycetes</taxon>
        <taxon>OSLEUM clade</taxon>
        <taxon>Umbilicariomycetidae</taxon>
        <taxon>Umbilicariales</taxon>
        <taxon>Umbilicariaceae</taxon>
        <taxon>Lasallia</taxon>
    </lineage>
</organism>
<dbReference type="SMART" id="SM01100">
    <property type="entry name" value="CRAL_TRIO_N"/>
    <property type="match status" value="1"/>
</dbReference>
<dbReference type="InterPro" id="IPR001251">
    <property type="entry name" value="CRAL-TRIO_dom"/>
</dbReference>
<proteinExistence type="predicted"/>
<feature type="domain" description="CRAL-TRIO" evidence="2">
    <location>
        <begin position="149"/>
        <end position="300"/>
    </location>
</feature>
<dbReference type="Gene3D" id="3.40.525.10">
    <property type="entry name" value="CRAL-TRIO lipid binding domain"/>
    <property type="match status" value="1"/>
</dbReference>
<dbReference type="Pfam" id="PF00650">
    <property type="entry name" value="CRAL_TRIO"/>
    <property type="match status" value="1"/>
</dbReference>
<dbReference type="InterPro" id="IPR036865">
    <property type="entry name" value="CRAL-TRIO_dom_sf"/>
</dbReference>
<dbReference type="AlphaFoldDB" id="A0A1W5D0S8"/>
<dbReference type="SUPFAM" id="SSF46938">
    <property type="entry name" value="CRAL/TRIO N-terminal domain"/>
    <property type="match status" value="1"/>
</dbReference>
<evidence type="ECO:0000259" key="2">
    <source>
        <dbReference type="PROSITE" id="PS50191"/>
    </source>
</evidence>
<accession>A0A1W5D0S8</accession>
<evidence type="ECO:0000313" key="3">
    <source>
        <dbReference type="EMBL" id="SLM36724.1"/>
    </source>
</evidence>
<feature type="region of interest" description="Disordered" evidence="1">
    <location>
        <begin position="1"/>
        <end position="68"/>
    </location>
</feature>
<evidence type="ECO:0000256" key="1">
    <source>
        <dbReference type="SAM" id="MobiDB-lite"/>
    </source>
</evidence>